<reference evidence="1" key="1">
    <citation type="submission" date="2020-08" db="EMBL/GenBank/DDBJ databases">
        <title>Genome sequencing and assembly of the red palm weevil Rhynchophorus ferrugineus.</title>
        <authorList>
            <person name="Dias G.B."/>
            <person name="Bergman C.M."/>
            <person name="Manee M."/>
        </authorList>
    </citation>
    <scope>NUCLEOTIDE SEQUENCE</scope>
    <source>
        <strain evidence="1">AA-2017</strain>
        <tissue evidence="1">Whole larva</tissue>
    </source>
</reference>
<dbReference type="InterPro" id="IPR009053">
    <property type="entry name" value="Prefoldin"/>
</dbReference>
<dbReference type="InterPro" id="IPR004127">
    <property type="entry name" value="Prefoldin_subunit_alpha"/>
</dbReference>
<comment type="caution">
    <text evidence="1">The sequence shown here is derived from an EMBL/GenBank/DDBJ whole genome shotgun (WGS) entry which is preliminary data.</text>
</comment>
<evidence type="ECO:0000313" key="2">
    <source>
        <dbReference type="Proteomes" id="UP000625711"/>
    </source>
</evidence>
<dbReference type="Proteomes" id="UP000625711">
    <property type="component" value="Unassembled WGS sequence"/>
</dbReference>
<gene>
    <name evidence="1" type="ORF">GWI33_000349</name>
</gene>
<sequence>MNEEIEKLLSNRISFLSILNQDIDTYENIFKNINNDIISLELTKQHIQELGNQPEHSALIPLCKKLYIPGKILHTGEFLTENQAHPNNYLILKTLHQTVKGIDDRINRQRQLLEKAELSVFQLEERKKLLLGGKDGDLTQDQLLEEDIESLSKEVALMPKEIKSDKGVAIKVGHFYEILEYEES</sequence>
<dbReference type="AlphaFoldDB" id="A0A834MHA4"/>
<organism evidence="1 2">
    <name type="scientific">Rhynchophorus ferrugineus</name>
    <name type="common">Red palm weevil</name>
    <name type="synonym">Curculio ferrugineus</name>
    <dbReference type="NCBI Taxonomy" id="354439"/>
    <lineage>
        <taxon>Eukaryota</taxon>
        <taxon>Metazoa</taxon>
        <taxon>Ecdysozoa</taxon>
        <taxon>Arthropoda</taxon>
        <taxon>Hexapoda</taxon>
        <taxon>Insecta</taxon>
        <taxon>Pterygota</taxon>
        <taxon>Neoptera</taxon>
        <taxon>Endopterygota</taxon>
        <taxon>Coleoptera</taxon>
        <taxon>Polyphaga</taxon>
        <taxon>Cucujiformia</taxon>
        <taxon>Curculionidae</taxon>
        <taxon>Dryophthorinae</taxon>
        <taxon>Rhynchophorus</taxon>
    </lineage>
</organism>
<name>A0A834MHA4_RHYFE</name>
<protein>
    <submittedName>
        <fullName evidence="1">Uncharacterized protein</fullName>
    </submittedName>
</protein>
<dbReference type="SUPFAM" id="SSF46579">
    <property type="entry name" value="Prefoldin"/>
    <property type="match status" value="1"/>
</dbReference>
<accession>A0A834MHA4</accession>
<dbReference type="OrthoDB" id="21413at2759"/>
<dbReference type="EMBL" id="JAACXV010000102">
    <property type="protein sequence ID" value="KAF7283513.1"/>
    <property type="molecule type" value="Genomic_DNA"/>
</dbReference>
<keyword evidence="2" id="KW-1185">Reference proteome</keyword>
<proteinExistence type="predicted"/>
<evidence type="ECO:0000313" key="1">
    <source>
        <dbReference type="EMBL" id="KAF7283513.1"/>
    </source>
</evidence>
<dbReference type="Pfam" id="PF02996">
    <property type="entry name" value="Prefoldin"/>
    <property type="match status" value="1"/>
</dbReference>
<dbReference type="Gene3D" id="1.10.287.370">
    <property type="match status" value="1"/>
</dbReference>